<dbReference type="Gene3D" id="2.40.50.100">
    <property type="match status" value="1"/>
</dbReference>
<evidence type="ECO:0000313" key="1">
    <source>
        <dbReference type="EMBL" id="SIR85368.1"/>
    </source>
</evidence>
<dbReference type="Proteomes" id="UP000187495">
    <property type="component" value="Unassembled WGS sequence"/>
</dbReference>
<evidence type="ECO:0000313" key="2">
    <source>
        <dbReference type="Proteomes" id="UP000187495"/>
    </source>
</evidence>
<organism evidence="1 2">
    <name type="scientific">Moraxella cuniculi DSM 21768</name>
    <dbReference type="NCBI Taxonomy" id="1122245"/>
    <lineage>
        <taxon>Bacteria</taxon>
        <taxon>Pseudomonadati</taxon>
        <taxon>Pseudomonadota</taxon>
        <taxon>Gammaproteobacteria</taxon>
        <taxon>Moraxellales</taxon>
        <taxon>Moraxellaceae</taxon>
        <taxon>Moraxella</taxon>
    </lineage>
</organism>
<dbReference type="PROSITE" id="PS51257">
    <property type="entry name" value="PROKAR_LIPOPROTEIN"/>
    <property type="match status" value="1"/>
</dbReference>
<reference evidence="2" key="1">
    <citation type="submission" date="2017-01" db="EMBL/GenBank/DDBJ databases">
        <authorList>
            <person name="Varghese N."/>
            <person name="Submissions S."/>
        </authorList>
    </citation>
    <scope>NUCLEOTIDE SEQUENCE [LARGE SCALE GENOMIC DNA]</scope>
    <source>
        <strain evidence="2">DSM 21768</strain>
    </source>
</reference>
<dbReference type="GO" id="GO:0015562">
    <property type="term" value="F:efflux transmembrane transporter activity"/>
    <property type="evidence" value="ECO:0007669"/>
    <property type="project" value="TreeGrafter"/>
</dbReference>
<dbReference type="PANTHER" id="PTHR30469">
    <property type="entry name" value="MULTIDRUG RESISTANCE PROTEIN MDTA"/>
    <property type="match status" value="1"/>
</dbReference>
<protein>
    <submittedName>
        <fullName evidence="1">HlyD family secretion protein</fullName>
    </submittedName>
</protein>
<dbReference type="AlphaFoldDB" id="A0A1N7EBI8"/>
<dbReference type="EMBL" id="FTNU01000004">
    <property type="protein sequence ID" value="SIR85368.1"/>
    <property type="molecule type" value="Genomic_DNA"/>
</dbReference>
<name>A0A1N7EBI8_9GAMM</name>
<dbReference type="STRING" id="34061.B0189_07200"/>
<dbReference type="GO" id="GO:1990281">
    <property type="term" value="C:efflux pump complex"/>
    <property type="evidence" value="ECO:0007669"/>
    <property type="project" value="TreeGrafter"/>
</dbReference>
<gene>
    <name evidence="1" type="ORF">SAMN02745664_10417</name>
</gene>
<proteinExistence type="predicted"/>
<dbReference type="SUPFAM" id="SSF51230">
    <property type="entry name" value="Single hybrid motif"/>
    <property type="match status" value="1"/>
</dbReference>
<keyword evidence="2" id="KW-1185">Reference proteome</keyword>
<accession>A0A1N7EBI8</accession>
<dbReference type="RefSeq" id="WP_143821498.1">
    <property type="nucleotide sequence ID" value="NZ_FTNU01000004.1"/>
</dbReference>
<sequence>MPTKMPAAHQHNHHLQRRALAVILSALLLSACTEPTNSQPATGDTITLPKQAVMTVKMVKYQPSFAFVGVITPIKQTTLTALTPASISSISVQAGDRVKKGDVLLTYLPDTLAQSNQSATPFELTAPFDGTIDKIFAQTNQSYDKADAWLEISDTSQLKFISQLSASLLEHIQVGDAVNFGVDGVSHTGQISQVDIDKDNPNLINVHVIIDTTNDETADLLGRGVVGHINYGQIQVGVIMPADAVYDTALQPANLSLFLQPPHKPATPVDGFVWVIKQDHSLSLSAVKLVEYYPKTQQFLVQGITEDSLVSTAKLDKQAHGKQVMLQ</sequence>
<dbReference type="InterPro" id="IPR011053">
    <property type="entry name" value="Single_hybrid_motif"/>
</dbReference>